<evidence type="ECO:0000259" key="3">
    <source>
        <dbReference type="Pfam" id="PF07715"/>
    </source>
</evidence>
<dbReference type="Pfam" id="PF13715">
    <property type="entry name" value="CarbopepD_reg_2"/>
    <property type="match status" value="1"/>
</dbReference>
<evidence type="ECO:0000313" key="4">
    <source>
        <dbReference type="EMBL" id="KMM34989.1"/>
    </source>
</evidence>
<dbReference type="RefSeq" id="WP_048314440.1">
    <property type="nucleotide sequence ID" value="NZ_CAUELK010000009.1"/>
</dbReference>
<proteinExistence type="inferred from homology"/>
<dbReference type="Proteomes" id="UP000036166">
    <property type="component" value="Unassembled WGS sequence"/>
</dbReference>
<keyword evidence="2" id="KW-1133">Transmembrane helix</keyword>
<dbReference type="GO" id="GO:0009279">
    <property type="term" value="C:cell outer membrane"/>
    <property type="evidence" value="ECO:0007669"/>
    <property type="project" value="UniProtKB-SubCell"/>
</dbReference>
<dbReference type="InterPro" id="IPR023996">
    <property type="entry name" value="TonB-dep_OMP_SusC/RagA"/>
</dbReference>
<dbReference type="Gene3D" id="2.170.130.10">
    <property type="entry name" value="TonB-dependent receptor, plug domain"/>
    <property type="match status" value="1"/>
</dbReference>
<reference evidence="4 5" key="1">
    <citation type="submission" date="2015-06" db="EMBL/GenBank/DDBJ databases">
        <title>Draft Genome Sequence of Parabacteroides goldsteinii with Putative Novel Metallo-Beta-Lactamases Isolated from a Blood Culture from a Human Patient.</title>
        <authorList>
            <person name="Krogh T.J."/>
            <person name="Agergaard C.N."/>
            <person name="Moller-Jensen J."/>
            <person name="Justesen U.S."/>
        </authorList>
    </citation>
    <scope>NUCLEOTIDE SEQUENCE [LARGE SCALE GENOMIC DNA]</scope>
    <source>
        <strain evidence="4 5">910340</strain>
    </source>
</reference>
<comment type="caution">
    <text evidence="4">The sequence shown here is derived from an EMBL/GenBank/DDBJ whole genome shotgun (WGS) entry which is preliminary data.</text>
</comment>
<dbReference type="SUPFAM" id="SSF49464">
    <property type="entry name" value="Carboxypeptidase regulatory domain-like"/>
    <property type="match status" value="1"/>
</dbReference>
<dbReference type="NCBIfam" id="TIGR04057">
    <property type="entry name" value="SusC_RagA_signa"/>
    <property type="match status" value="1"/>
</dbReference>
<accession>A0A0J6CS88</accession>
<dbReference type="InterPro" id="IPR039426">
    <property type="entry name" value="TonB-dep_rcpt-like"/>
</dbReference>
<dbReference type="InterPro" id="IPR012910">
    <property type="entry name" value="Plug_dom"/>
</dbReference>
<keyword evidence="1 2" id="KW-0472">Membrane</keyword>
<feature type="domain" description="TonB-dependent receptor plug" evidence="3">
    <location>
        <begin position="161"/>
        <end position="264"/>
    </location>
</feature>
<evidence type="ECO:0000256" key="2">
    <source>
        <dbReference type="SAM" id="Phobius"/>
    </source>
</evidence>
<protein>
    <recommendedName>
        <fullName evidence="3">TonB-dependent receptor plug domain-containing protein</fullName>
    </recommendedName>
</protein>
<comment type="subcellular location">
    <subcellularLocation>
        <location evidence="1">Cell outer membrane</location>
        <topology evidence="1">Multi-pass membrane protein</topology>
    </subcellularLocation>
</comment>
<dbReference type="NCBIfam" id="TIGR04056">
    <property type="entry name" value="OMP_RagA_SusC"/>
    <property type="match status" value="1"/>
</dbReference>
<dbReference type="PROSITE" id="PS52016">
    <property type="entry name" value="TONB_DEPENDENT_REC_3"/>
    <property type="match status" value="1"/>
</dbReference>
<gene>
    <name evidence="4" type="ORF">ACM15_03615</name>
</gene>
<organism evidence="4 5">
    <name type="scientific">Parabacteroides goldsteinii</name>
    <dbReference type="NCBI Taxonomy" id="328812"/>
    <lineage>
        <taxon>Bacteria</taxon>
        <taxon>Pseudomonadati</taxon>
        <taxon>Bacteroidota</taxon>
        <taxon>Bacteroidia</taxon>
        <taxon>Bacteroidales</taxon>
        <taxon>Tannerellaceae</taxon>
        <taxon>Parabacteroides</taxon>
    </lineage>
</organism>
<dbReference type="InterPro" id="IPR023997">
    <property type="entry name" value="TonB-dep_OMP_SusC/RagA_CS"/>
</dbReference>
<dbReference type="PATRIC" id="fig|328812.4.peg.5580"/>
<evidence type="ECO:0000256" key="1">
    <source>
        <dbReference type="PROSITE-ProRule" id="PRU01360"/>
    </source>
</evidence>
<keyword evidence="1" id="KW-0813">Transport</keyword>
<feature type="transmembrane region" description="Helical" evidence="2">
    <location>
        <begin position="21"/>
        <end position="41"/>
    </location>
</feature>
<sequence length="1081" mass="120618">MKKNRIKDDITFYHPNSICTHIFRPLGSLLFFSFFVGHIWADNIGEPSLIQQPTKHQQAKDNVLVSGKVKDALGELAYITIHVKANALIGTISGEDGSFSLSNVPRNSTLVFSYLGYKTKEINISKLKNQELTSLLVEMEEDSELLDEVVVTGVGSQKKVSIVGAITTLEPSELKAPTRSLSTQLAGRVAGVTFVQKSGQPGKDGASFIIRGINSVTGNSEPLILIDGLKRTIDDVDPNDIESFSVLKDASATAVYGLEGANGIIVIKTKTGKVLAKPSVRVSYSASINNSTYKPKWVDAVDYAKMKNEAYVVRGKKPYYSDQDIEKFGDADMDFYPNVDWYKTMVKPNNFSQKANFNISGGGNVVTYYMSGGFYKENGMFNSGNDSNADYNQFNFRSNIKADVSSSTTLALGFDGRYNTTTEPGQGVDNLLNIMNNLNPTLFPAEYSNGTAPEEPPGVTNPYSLLTKTGFVKDYANHMSTNLNIVQKLDFITEGLFVNFIASFTKNNYYTHKYEKKYQKHAPDFAHSYMGSGRDEEGNLVTINKTPDVDDKMSFKYVAPTGNRVIEVQGSANYSRTFFTDLHTTGLFLYKQREYLTDAPQGKGAELLINALASREQSLAGRLTFDWKHRYFMDVNIGASGSQLFTPDKRWSTFPSIGAGWLISDENFWSGLRPVVDLFKIRVTYGEVGAPGSAKRFGYLAATGPLTGYSFGFGNAAGSGVSIGGIGETRLEQLGLTWERNKKINLGIEIGLFEQFKLITELYRYDNEMQLIDLNRLPSTLGLPTIPKANLGRTISEGVDFDFTYSNSWNNFRINYIKGIICYNNNEIKENGQLDPKVPYQSGIGLDYGRSLNYIALGLFKDQEDINNSPVQTWNDVKPGDIKYKDIDGDGVITLTDRVWLGNRYPKWTYSLAFDISYKNFTLASRLIGKSNVYRTISGGRIPFNPYDSNGKEVINENGALYYAAMNDHWTPASYSGTTATENPNATYPRLAFGSENRNNAQQSTFWLRESSYLQIADIELGYNWIPKDKNQFFKSIYFYGRCDNVCTFSKFKDWNPELTSPYAYPLKRTITLGFEIGFNL</sequence>
<dbReference type="InterPro" id="IPR008969">
    <property type="entry name" value="CarboxyPept-like_regulatory"/>
</dbReference>
<comment type="similarity">
    <text evidence="1">Belongs to the TonB-dependent receptor family.</text>
</comment>
<dbReference type="InterPro" id="IPR037066">
    <property type="entry name" value="Plug_dom_sf"/>
</dbReference>
<keyword evidence="1 2" id="KW-0812">Transmembrane</keyword>
<dbReference type="AlphaFoldDB" id="A0A0J6CS88"/>
<name>A0A0J6CS88_9BACT</name>
<keyword evidence="1" id="KW-0998">Cell outer membrane</keyword>
<dbReference type="SUPFAM" id="SSF56935">
    <property type="entry name" value="Porins"/>
    <property type="match status" value="1"/>
</dbReference>
<keyword evidence="1" id="KW-1134">Transmembrane beta strand</keyword>
<dbReference type="Pfam" id="PF07715">
    <property type="entry name" value="Plug"/>
    <property type="match status" value="1"/>
</dbReference>
<dbReference type="EMBL" id="LFJV01000009">
    <property type="protein sequence ID" value="KMM34989.1"/>
    <property type="molecule type" value="Genomic_DNA"/>
</dbReference>
<dbReference type="FunFam" id="2.170.130.10:FF:000003">
    <property type="entry name" value="SusC/RagA family TonB-linked outer membrane protein"/>
    <property type="match status" value="1"/>
</dbReference>
<evidence type="ECO:0000313" key="5">
    <source>
        <dbReference type="Proteomes" id="UP000036166"/>
    </source>
</evidence>